<keyword evidence="4" id="KW-0560">Oxidoreductase</keyword>
<accession>A0AAE3QUI4</accession>
<reference evidence="6" key="1">
    <citation type="submission" date="2023-05" db="EMBL/GenBank/DDBJ databases">
        <authorList>
            <person name="Zhang X."/>
        </authorList>
    </citation>
    <scope>NUCLEOTIDE SEQUENCE</scope>
    <source>
        <strain evidence="6">YF14B1</strain>
    </source>
</reference>
<keyword evidence="2" id="KW-0285">Flavoprotein</keyword>
<dbReference type="Proteomes" id="UP001241110">
    <property type="component" value="Unassembled WGS sequence"/>
</dbReference>
<dbReference type="GO" id="GO:0008115">
    <property type="term" value="F:sarcosine oxidase activity"/>
    <property type="evidence" value="ECO:0007669"/>
    <property type="project" value="TreeGrafter"/>
</dbReference>
<comment type="caution">
    <text evidence="6">The sequence shown here is derived from an EMBL/GenBank/DDBJ whole genome shotgun (WGS) entry which is preliminary data.</text>
</comment>
<dbReference type="InterPro" id="IPR036188">
    <property type="entry name" value="FAD/NAD-bd_sf"/>
</dbReference>
<protein>
    <submittedName>
        <fullName evidence="6">FAD-dependent oxidoreductase</fullName>
    </submittedName>
</protein>
<evidence type="ECO:0000256" key="2">
    <source>
        <dbReference type="ARBA" id="ARBA00022630"/>
    </source>
</evidence>
<gene>
    <name evidence="6" type="ORF">QNI16_23530</name>
</gene>
<sequence>MGFPKKYDIIVVGGGPIGLAAAYNSAKRGKSVLLLERFNFFNQSGSSNDLVRMFRTMYTQYFMAVLAKESIQVWKDFESDAAEQMILMTGLLNFGNPSYDMGPEGNLLDPIKNLKKLDMPYRELTAKEIMQEYPFKDLPSSYLGVFAPDNGCINVPLTLRNLYRLSQSYGAVLIPHVEVLDLKISEAEVVIKAKAQTEESEFIAEKVIIASGAYTNDILQSINLELDLQIWEMVYEYYAADPGPKGAYFPSMWFQFENNTNNDPAKSNLFYGFPSVPWGPPNLMRIAVDNAVNIITNPKERQIIPSANDLQITADYVEKHIIGVDNRPNFCGTCLQTNVVDNMYVLDFLPDNIPGHNRVAVFTAGWAFKLVPLIGKILSQLIIDGSTTYDISEFKITRPGIIKGSKKTINHDFNRLFYISHM</sequence>
<dbReference type="GO" id="GO:0050660">
    <property type="term" value="F:flavin adenine dinucleotide binding"/>
    <property type="evidence" value="ECO:0007669"/>
    <property type="project" value="InterPro"/>
</dbReference>
<dbReference type="Gene3D" id="3.30.9.10">
    <property type="entry name" value="D-Amino Acid Oxidase, subunit A, domain 2"/>
    <property type="match status" value="1"/>
</dbReference>
<dbReference type="Pfam" id="PF01266">
    <property type="entry name" value="DAO"/>
    <property type="match status" value="1"/>
</dbReference>
<organism evidence="6 7">
    <name type="scientific">Xanthocytophaga flava</name>
    <dbReference type="NCBI Taxonomy" id="3048013"/>
    <lineage>
        <taxon>Bacteria</taxon>
        <taxon>Pseudomonadati</taxon>
        <taxon>Bacteroidota</taxon>
        <taxon>Cytophagia</taxon>
        <taxon>Cytophagales</taxon>
        <taxon>Rhodocytophagaceae</taxon>
        <taxon>Xanthocytophaga</taxon>
    </lineage>
</organism>
<evidence type="ECO:0000256" key="1">
    <source>
        <dbReference type="ARBA" id="ARBA00001974"/>
    </source>
</evidence>
<evidence type="ECO:0000256" key="4">
    <source>
        <dbReference type="ARBA" id="ARBA00023002"/>
    </source>
</evidence>
<dbReference type="Gene3D" id="3.50.50.60">
    <property type="entry name" value="FAD/NAD(P)-binding domain"/>
    <property type="match status" value="1"/>
</dbReference>
<comment type="cofactor">
    <cofactor evidence="1">
        <name>FAD</name>
        <dbReference type="ChEBI" id="CHEBI:57692"/>
    </cofactor>
</comment>
<dbReference type="RefSeq" id="WP_313983414.1">
    <property type="nucleotide sequence ID" value="NZ_JASJOS010000011.1"/>
</dbReference>
<evidence type="ECO:0000256" key="3">
    <source>
        <dbReference type="ARBA" id="ARBA00022827"/>
    </source>
</evidence>
<dbReference type="EMBL" id="JASJOS010000011">
    <property type="protein sequence ID" value="MDJ1483490.1"/>
    <property type="molecule type" value="Genomic_DNA"/>
</dbReference>
<keyword evidence="3" id="KW-0274">FAD</keyword>
<dbReference type="AlphaFoldDB" id="A0AAE3QUI4"/>
<dbReference type="InterPro" id="IPR045170">
    <property type="entry name" value="MTOX"/>
</dbReference>
<name>A0AAE3QUI4_9BACT</name>
<dbReference type="InterPro" id="IPR006076">
    <property type="entry name" value="FAD-dep_OxRdtase"/>
</dbReference>
<evidence type="ECO:0000313" key="6">
    <source>
        <dbReference type="EMBL" id="MDJ1483490.1"/>
    </source>
</evidence>
<dbReference type="PANTHER" id="PTHR10961:SF7">
    <property type="entry name" value="FAD DEPENDENT OXIDOREDUCTASE DOMAIN-CONTAINING PROTEIN"/>
    <property type="match status" value="1"/>
</dbReference>
<evidence type="ECO:0000313" key="7">
    <source>
        <dbReference type="Proteomes" id="UP001241110"/>
    </source>
</evidence>
<dbReference type="SUPFAM" id="SSF51905">
    <property type="entry name" value="FAD/NAD(P)-binding domain"/>
    <property type="match status" value="1"/>
</dbReference>
<evidence type="ECO:0000259" key="5">
    <source>
        <dbReference type="Pfam" id="PF01266"/>
    </source>
</evidence>
<proteinExistence type="predicted"/>
<feature type="domain" description="FAD dependent oxidoreductase" evidence="5">
    <location>
        <begin position="8"/>
        <end position="381"/>
    </location>
</feature>
<dbReference type="PANTHER" id="PTHR10961">
    <property type="entry name" value="PEROXISOMAL SARCOSINE OXIDASE"/>
    <property type="match status" value="1"/>
</dbReference>